<dbReference type="GO" id="GO:0005524">
    <property type="term" value="F:ATP binding"/>
    <property type="evidence" value="ECO:0007669"/>
    <property type="project" value="UniProtKB-UniRule"/>
</dbReference>
<comment type="subcellular location">
    <subcellularLocation>
        <location evidence="11">Cytoplasm</location>
    </subcellularLocation>
</comment>
<dbReference type="GO" id="GO:0004765">
    <property type="term" value="F:shikimate kinase activity"/>
    <property type="evidence" value="ECO:0007669"/>
    <property type="project" value="UniProtKB-UniRule"/>
</dbReference>
<dbReference type="Proteomes" id="UP000178187">
    <property type="component" value="Unassembled WGS sequence"/>
</dbReference>
<dbReference type="UniPathway" id="UPA00053">
    <property type="reaction ID" value="UER00088"/>
</dbReference>
<evidence type="ECO:0000256" key="3">
    <source>
        <dbReference type="ARBA" id="ARBA00012154"/>
    </source>
</evidence>
<dbReference type="GO" id="GO:0005829">
    <property type="term" value="C:cytosol"/>
    <property type="evidence" value="ECO:0007669"/>
    <property type="project" value="TreeGrafter"/>
</dbReference>
<feature type="binding site" evidence="11">
    <location>
        <position position="57"/>
    </location>
    <ligand>
        <name>substrate</name>
    </ligand>
</feature>
<keyword evidence="11" id="KW-0479">Metal-binding</keyword>
<reference evidence="12 13" key="1">
    <citation type="journal article" date="2016" name="Nat. Commun.">
        <title>Thousands of microbial genomes shed light on interconnected biogeochemical processes in an aquifer system.</title>
        <authorList>
            <person name="Anantharaman K."/>
            <person name="Brown C.T."/>
            <person name="Hug L.A."/>
            <person name="Sharon I."/>
            <person name="Castelle C.J."/>
            <person name="Probst A.J."/>
            <person name="Thomas B.C."/>
            <person name="Singh A."/>
            <person name="Wilkins M.J."/>
            <person name="Karaoz U."/>
            <person name="Brodie E.L."/>
            <person name="Williams K.H."/>
            <person name="Hubbard S.S."/>
            <person name="Banfield J.F."/>
        </authorList>
    </citation>
    <scope>NUCLEOTIDE SEQUENCE [LARGE SCALE GENOMIC DNA]</scope>
</reference>
<evidence type="ECO:0000313" key="12">
    <source>
        <dbReference type="EMBL" id="OGW99156.1"/>
    </source>
</evidence>
<comment type="pathway">
    <text evidence="1 11">Metabolic intermediate biosynthesis; chorismate biosynthesis; chorismate from D-erythrose 4-phosphate and phosphoenolpyruvate: step 5/7.</text>
</comment>
<organism evidence="12 13">
    <name type="scientific">Candidatus Danuiimicrobium aquiferis</name>
    <dbReference type="NCBI Taxonomy" id="1801832"/>
    <lineage>
        <taxon>Bacteria</taxon>
        <taxon>Pseudomonadati</taxon>
        <taxon>Candidatus Omnitrophota</taxon>
        <taxon>Candidatus Danuiimicrobium</taxon>
    </lineage>
</organism>
<evidence type="ECO:0000256" key="11">
    <source>
        <dbReference type="HAMAP-Rule" id="MF_00109"/>
    </source>
</evidence>
<evidence type="ECO:0000256" key="6">
    <source>
        <dbReference type="ARBA" id="ARBA00022741"/>
    </source>
</evidence>
<comment type="caution">
    <text evidence="11">Lacks conserved residue(s) required for the propagation of feature annotation.</text>
</comment>
<dbReference type="SUPFAM" id="SSF52540">
    <property type="entry name" value="P-loop containing nucleoside triphosphate hydrolases"/>
    <property type="match status" value="1"/>
</dbReference>
<evidence type="ECO:0000256" key="1">
    <source>
        <dbReference type="ARBA" id="ARBA00004842"/>
    </source>
</evidence>
<dbReference type="Pfam" id="PF01202">
    <property type="entry name" value="SKI"/>
    <property type="match status" value="1"/>
</dbReference>
<comment type="subunit">
    <text evidence="11">Monomer.</text>
</comment>
<comment type="cofactor">
    <cofactor evidence="11">
        <name>Mg(2+)</name>
        <dbReference type="ChEBI" id="CHEBI:18420"/>
    </cofactor>
    <text evidence="11">Binds 1 Mg(2+) ion per subunit.</text>
</comment>
<keyword evidence="6 11" id="KW-0547">Nucleotide-binding</keyword>
<dbReference type="GO" id="GO:0000287">
    <property type="term" value="F:magnesium ion binding"/>
    <property type="evidence" value="ECO:0007669"/>
    <property type="project" value="UniProtKB-UniRule"/>
</dbReference>
<dbReference type="HAMAP" id="MF_00109">
    <property type="entry name" value="Shikimate_kinase"/>
    <property type="match status" value="1"/>
</dbReference>
<feature type="binding site" evidence="11">
    <location>
        <position position="15"/>
    </location>
    <ligand>
        <name>Mg(2+)</name>
        <dbReference type="ChEBI" id="CHEBI:18420"/>
    </ligand>
</feature>
<dbReference type="GO" id="GO:0009073">
    <property type="term" value="P:aromatic amino acid family biosynthetic process"/>
    <property type="evidence" value="ECO:0007669"/>
    <property type="project" value="UniProtKB-KW"/>
</dbReference>
<evidence type="ECO:0000256" key="5">
    <source>
        <dbReference type="ARBA" id="ARBA00022679"/>
    </source>
</evidence>
<keyword evidence="7 11" id="KW-0418">Kinase</keyword>
<evidence type="ECO:0000256" key="10">
    <source>
        <dbReference type="ARBA" id="ARBA00048567"/>
    </source>
</evidence>
<evidence type="ECO:0000256" key="7">
    <source>
        <dbReference type="ARBA" id="ARBA00022777"/>
    </source>
</evidence>
<keyword evidence="11" id="KW-0963">Cytoplasm</keyword>
<dbReference type="InterPro" id="IPR027417">
    <property type="entry name" value="P-loop_NTPase"/>
</dbReference>
<name>A0A1G1L1Z6_9BACT</name>
<dbReference type="GO" id="GO:0008652">
    <property type="term" value="P:amino acid biosynthetic process"/>
    <property type="evidence" value="ECO:0007669"/>
    <property type="project" value="UniProtKB-KW"/>
</dbReference>
<gene>
    <name evidence="11" type="primary">aroK</name>
    <name evidence="12" type="ORF">A3G33_10010</name>
</gene>
<feature type="binding site" evidence="11">
    <location>
        <position position="117"/>
    </location>
    <ligand>
        <name>ATP</name>
        <dbReference type="ChEBI" id="CHEBI:30616"/>
    </ligand>
</feature>
<dbReference type="EC" id="2.7.1.71" evidence="3 11"/>
<dbReference type="CDD" id="cd00464">
    <property type="entry name" value="SK"/>
    <property type="match status" value="1"/>
</dbReference>
<dbReference type="PANTHER" id="PTHR21087:SF16">
    <property type="entry name" value="SHIKIMATE KINASE 1, CHLOROPLASTIC"/>
    <property type="match status" value="1"/>
</dbReference>
<keyword evidence="11" id="KW-0460">Magnesium</keyword>
<keyword evidence="5 11" id="KW-0808">Transferase</keyword>
<evidence type="ECO:0000256" key="2">
    <source>
        <dbReference type="ARBA" id="ARBA00006997"/>
    </source>
</evidence>
<dbReference type="AlphaFoldDB" id="A0A1G1L1Z6"/>
<dbReference type="Gene3D" id="3.40.50.300">
    <property type="entry name" value="P-loop containing nucleotide triphosphate hydrolases"/>
    <property type="match status" value="1"/>
</dbReference>
<dbReference type="PROSITE" id="PS01128">
    <property type="entry name" value="SHIKIMATE_KINASE"/>
    <property type="match status" value="1"/>
</dbReference>
<feature type="binding site" evidence="11">
    <location>
        <position position="79"/>
    </location>
    <ligand>
        <name>substrate</name>
    </ligand>
</feature>
<evidence type="ECO:0000256" key="8">
    <source>
        <dbReference type="ARBA" id="ARBA00022840"/>
    </source>
</evidence>
<dbReference type="InterPro" id="IPR031322">
    <property type="entry name" value="Shikimate/glucono_kinase"/>
</dbReference>
<keyword evidence="4 11" id="KW-0028">Amino-acid biosynthesis</keyword>
<comment type="caution">
    <text evidence="12">The sequence shown here is derived from an EMBL/GenBank/DDBJ whole genome shotgun (WGS) entry which is preliminary data.</text>
</comment>
<protein>
    <recommendedName>
        <fullName evidence="3 11">Shikimate kinase</fullName>
        <shortName evidence="11">SK</shortName>
        <ecNumber evidence="3 11">2.7.1.71</ecNumber>
    </recommendedName>
</protein>
<accession>A0A1G1L1Z6</accession>
<comment type="similarity">
    <text evidence="2 11">Belongs to the shikimate kinase family.</text>
</comment>
<dbReference type="GO" id="GO:0009423">
    <property type="term" value="P:chorismate biosynthetic process"/>
    <property type="evidence" value="ECO:0007669"/>
    <property type="project" value="UniProtKB-UniRule"/>
</dbReference>
<proteinExistence type="inferred from homology"/>
<dbReference type="InterPro" id="IPR000623">
    <property type="entry name" value="Shikimate_kinase/TSH1"/>
</dbReference>
<dbReference type="PRINTS" id="PR01100">
    <property type="entry name" value="SHIKIMTKNASE"/>
</dbReference>
<dbReference type="EMBL" id="MHFR01000013">
    <property type="protein sequence ID" value="OGW99156.1"/>
    <property type="molecule type" value="Genomic_DNA"/>
</dbReference>
<dbReference type="InterPro" id="IPR023000">
    <property type="entry name" value="Shikimate_kinase_CS"/>
</dbReference>
<comment type="function">
    <text evidence="11">Catalyzes the specific phosphorylation of the 3-hydroxyl group of shikimic acid using ATP as a cosubstrate.</text>
</comment>
<evidence type="ECO:0000256" key="9">
    <source>
        <dbReference type="ARBA" id="ARBA00023141"/>
    </source>
</evidence>
<evidence type="ECO:0000313" key="13">
    <source>
        <dbReference type="Proteomes" id="UP000178187"/>
    </source>
</evidence>
<feature type="binding site" evidence="11">
    <location>
        <position position="33"/>
    </location>
    <ligand>
        <name>substrate</name>
    </ligand>
</feature>
<keyword evidence="8 11" id="KW-0067">ATP-binding</keyword>
<dbReference type="PANTHER" id="PTHR21087">
    <property type="entry name" value="SHIKIMATE KINASE"/>
    <property type="match status" value="1"/>
</dbReference>
<sequence>MKNIYLIGMMGSGKTATGFALSRILKIPFIDVDEMIVKRAGKTINNIFADHDEVFFRGVEREVLASVAARTDQVISTGGGIVLDPANQAVMKTTGTVIYLNTGLETLWKRVRARSDRPLLLTDDPKKTLETIFLVRKTLYEQTADFVFLTDDNTPHGLAEEIVRTCFPPETHETNQS</sequence>
<feature type="binding site" evidence="11">
    <location>
        <begin position="11"/>
        <end position="16"/>
    </location>
    <ligand>
        <name>ATP</name>
        <dbReference type="ChEBI" id="CHEBI:30616"/>
    </ligand>
</feature>
<feature type="binding site" evidence="11">
    <location>
        <position position="136"/>
    </location>
    <ligand>
        <name>substrate</name>
    </ligand>
</feature>
<keyword evidence="9 11" id="KW-0057">Aromatic amino acid biosynthesis</keyword>
<comment type="catalytic activity">
    <reaction evidence="10 11">
        <text>shikimate + ATP = 3-phosphoshikimate + ADP + H(+)</text>
        <dbReference type="Rhea" id="RHEA:13121"/>
        <dbReference type="ChEBI" id="CHEBI:15378"/>
        <dbReference type="ChEBI" id="CHEBI:30616"/>
        <dbReference type="ChEBI" id="CHEBI:36208"/>
        <dbReference type="ChEBI" id="CHEBI:145989"/>
        <dbReference type="ChEBI" id="CHEBI:456216"/>
        <dbReference type="EC" id="2.7.1.71"/>
    </reaction>
</comment>
<evidence type="ECO:0000256" key="4">
    <source>
        <dbReference type="ARBA" id="ARBA00022605"/>
    </source>
</evidence>